<dbReference type="SUPFAM" id="SSF54160">
    <property type="entry name" value="Chromo domain-like"/>
    <property type="match status" value="1"/>
</dbReference>
<comment type="caution">
    <text evidence="1">The sequence shown here is derived from an EMBL/GenBank/DDBJ whole genome shotgun (WGS) entry which is preliminary data.</text>
</comment>
<gene>
    <name evidence="1" type="ORF">GMARGA_LOCUS39782</name>
</gene>
<proteinExistence type="predicted"/>
<evidence type="ECO:0000313" key="2">
    <source>
        <dbReference type="Proteomes" id="UP000789901"/>
    </source>
</evidence>
<accession>A0ABN7X900</accession>
<organism evidence="1 2">
    <name type="scientific">Gigaspora margarita</name>
    <dbReference type="NCBI Taxonomy" id="4874"/>
    <lineage>
        <taxon>Eukaryota</taxon>
        <taxon>Fungi</taxon>
        <taxon>Fungi incertae sedis</taxon>
        <taxon>Mucoromycota</taxon>
        <taxon>Glomeromycotina</taxon>
        <taxon>Glomeromycetes</taxon>
        <taxon>Diversisporales</taxon>
        <taxon>Gigasporaceae</taxon>
        <taxon>Gigaspora</taxon>
    </lineage>
</organism>
<dbReference type="EMBL" id="CAJVQB010096891">
    <property type="protein sequence ID" value="CAG8849564.1"/>
    <property type="molecule type" value="Genomic_DNA"/>
</dbReference>
<dbReference type="Proteomes" id="UP000789901">
    <property type="component" value="Unassembled WGS sequence"/>
</dbReference>
<name>A0ABN7X900_GIGMA</name>
<keyword evidence="2" id="KW-1185">Reference proteome</keyword>
<dbReference type="InterPro" id="IPR016197">
    <property type="entry name" value="Chromo-like_dom_sf"/>
</dbReference>
<feature type="non-terminal residue" evidence="1">
    <location>
        <position position="1"/>
    </location>
</feature>
<reference evidence="1 2" key="1">
    <citation type="submission" date="2021-06" db="EMBL/GenBank/DDBJ databases">
        <authorList>
            <person name="Kallberg Y."/>
            <person name="Tangrot J."/>
            <person name="Rosling A."/>
        </authorList>
    </citation>
    <scope>NUCLEOTIDE SEQUENCE [LARGE SCALE GENOMIC DNA]</scope>
    <source>
        <strain evidence="1 2">120-4 pot B 10/14</strain>
    </source>
</reference>
<dbReference type="Gene3D" id="2.40.50.40">
    <property type="match status" value="1"/>
</dbReference>
<sequence length="126" mass="14599">FRRLSIDGNNPVKEKKVNVITDHKYLQNKNWYLVQWSDGNRSWEPEEALVSFTDKIVAYHELNKPVTDVFLNGIEHSAHFSYGEYDEIILGRVKNPIVKTGPTIESVPIDEIGKNEKNEENEDKDL</sequence>
<evidence type="ECO:0000313" key="1">
    <source>
        <dbReference type="EMBL" id="CAG8849564.1"/>
    </source>
</evidence>
<protein>
    <submittedName>
        <fullName evidence="1">10776_t:CDS:1</fullName>
    </submittedName>
</protein>
<dbReference type="CDD" id="cd00024">
    <property type="entry name" value="CD_CSD"/>
    <property type="match status" value="1"/>
</dbReference>